<dbReference type="GO" id="GO:0005524">
    <property type="term" value="F:ATP binding"/>
    <property type="evidence" value="ECO:0007669"/>
    <property type="project" value="UniProtKB-KW"/>
</dbReference>
<dbReference type="InterPro" id="IPR013221">
    <property type="entry name" value="Mur_ligase_cen"/>
</dbReference>
<sequence>MADLPRSFWATRGSDSRPSAGTQFQNSDTDLHRPRAVVAYATSTPSEAMIQPGLERISQLLKNVRFPWKSIHVAGTNGKGSICHYASSLLISKRVKCGKFTSPHLVDREKINASSFEILTATAFHIFNEERVDVGVIEVGMGGKLDATNILNNQAVCVISKIAQDHQNFLGTTLGEIAQHKAGILKPKVPYIVNPLNEWHVHDTIDQYAKEIGAGPRLAGDTPELGETLCSDQNWDRFAQALRPFQRDNAILAIVAVKETCRELGLEFAYPDIAEALVKIARKDNPGRLQYLKVQPVFGQPGIPGRDILVDGAHNPDAAQALKDFIFINERRKRYHGQPPKSGWPVTWVLAMTEGKDALQYLEPLLQPGDNVITTSFGPVDGMPWVKPMDPKQLLDMAKTVQPGITGLYTNTKGALRALCAAKHITEGHCPIVVTGSLYLVGDLHREIRGRGDQAWWKDPEHEEDRSYFTTMLEEERAKVNTVLSLKEPDAPDSVTPSRESEEMKRRRLENERRSELLDEIADLDGQMQRLDEEEKRLSRVRHYGLLKAPVRSSRSRSLPEAIPQSSNMSNTQINKSLSNLPEPPEGKYYAAFDSLRQSLQALHIKTPYVDPSNVSVSDSGKREQDAFDLREEEARPSEDGHEKGRREDSRGGRAREDRAGDRTSPEFRKHLSNADKTRPLRRVKSM</sequence>
<keyword evidence="7" id="KW-0175">Coiled coil</keyword>
<evidence type="ECO:0000256" key="2">
    <source>
        <dbReference type="ARBA" id="ARBA00022598"/>
    </source>
</evidence>
<dbReference type="InterPro" id="IPR001645">
    <property type="entry name" value="Folylpolyglutamate_synth"/>
</dbReference>
<keyword evidence="2 10" id="KW-0436">Ligase</keyword>
<feature type="compositionally biased region" description="Basic and acidic residues" evidence="8">
    <location>
        <begin position="620"/>
        <end position="679"/>
    </location>
</feature>
<evidence type="ECO:0000256" key="1">
    <source>
        <dbReference type="ARBA" id="ARBA00008276"/>
    </source>
</evidence>
<comment type="similarity">
    <text evidence="1">Belongs to the folylpolyglutamate synthase family.</text>
</comment>
<feature type="coiled-coil region" evidence="7">
    <location>
        <begin position="514"/>
        <end position="541"/>
    </location>
</feature>
<dbReference type="PROSITE" id="PS01012">
    <property type="entry name" value="FOLYLPOLYGLU_SYNT_2"/>
    <property type="match status" value="1"/>
</dbReference>
<dbReference type="Gene3D" id="3.40.1190.10">
    <property type="entry name" value="Mur-like, catalytic domain"/>
    <property type="match status" value="1"/>
</dbReference>
<dbReference type="GO" id="GO:0005739">
    <property type="term" value="C:mitochondrion"/>
    <property type="evidence" value="ECO:0007669"/>
    <property type="project" value="TreeGrafter"/>
</dbReference>
<evidence type="ECO:0000256" key="8">
    <source>
        <dbReference type="SAM" id="MobiDB-lite"/>
    </source>
</evidence>
<dbReference type="GO" id="GO:0008841">
    <property type="term" value="F:dihydrofolate synthase activity"/>
    <property type="evidence" value="ECO:0007669"/>
    <property type="project" value="UniProtKB-EC"/>
</dbReference>
<dbReference type="Pfam" id="PF08245">
    <property type="entry name" value="Mur_ligase_M"/>
    <property type="match status" value="1"/>
</dbReference>
<comment type="caution">
    <text evidence="10">The sequence shown here is derived from an EMBL/GenBank/DDBJ whole genome shotgun (WGS) entry which is preliminary data.</text>
</comment>
<accession>A0A9W8Y379</accession>
<dbReference type="SUPFAM" id="SSF53244">
    <property type="entry name" value="MurD-like peptide ligases, peptide-binding domain"/>
    <property type="match status" value="1"/>
</dbReference>
<dbReference type="GO" id="GO:0046872">
    <property type="term" value="F:metal ion binding"/>
    <property type="evidence" value="ECO:0007669"/>
    <property type="project" value="UniProtKB-KW"/>
</dbReference>
<reference evidence="10" key="1">
    <citation type="submission" date="2022-10" db="EMBL/GenBank/DDBJ databases">
        <title>Tapping the CABI collections for fungal endophytes: first genome assemblies for Collariella, Neodidymelliopsis, Ascochyta clinopodiicola, Didymella pomorum, Didymosphaeria variabile, Neocosmospora piperis and Neocucurbitaria cava.</title>
        <authorList>
            <person name="Hill R."/>
        </authorList>
    </citation>
    <scope>NUCLEOTIDE SEQUENCE</scope>
    <source>
        <strain evidence="10">IMI 356814</strain>
    </source>
</reference>
<dbReference type="InterPro" id="IPR018109">
    <property type="entry name" value="Folylpolyglutamate_synth_CS"/>
</dbReference>
<dbReference type="PANTHER" id="PTHR11136:SF0">
    <property type="entry name" value="DIHYDROFOLATE SYNTHETASE-RELATED"/>
    <property type="match status" value="1"/>
</dbReference>
<organism evidence="10 11">
    <name type="scientific">Neocucurbitaria cava</name>
    <dbReference type="NCBI Taxonomy" id="798079"/>
    <lineage>
        <taxon>Eukaryota</taxon>
        <taxon>Fungi</taxon>
        <taxon>Dikarya</taxon>
        <taxon>Ascomycota</taxon>
        <taxon>Pezizomycotina</taxon>
        <taxon>Dothideomycetes</taxon>
        <taxon>Pleosporomycetidae</taxon>
        <taxon>Pleosporales</taxon>
        <taxon>Pleosporineae</taxon>
        <taxon>Cucurbitariaceae</taxon>
        <taxon>Neocucurbitaria</taxon>
    </lineage>
</organism>
<dbReference type="Gene3D" id="3.90.190.20">
    <property type="entry name" value="Mur ligase, C-terminal domain"/>
    <property type="match status" value="1"/>
</dbReference>
<evidence type="ECO:0000256" key="3">
    <source>
        <dbReference type="ARBA" id="ARBA00022723"/>
    </source>
</evidence>
<evidence type="ECO:0000313" key="11">
    <source>
        <dbReference type="Proteomes" id="UP001140560"/>
    </source>
</evidence>
<feature type="compositionally biased region" description="Basic and acidic residues" evidence="8">
    <location>
        <begin position="499"/>
        <end position="511"/>
    </location>
</feature>
<dbReference type="Proteomes" id="UP001140560">
    <property type="component" value="Unassembled WGS sequence"/>
</dbReference>
<feature type="compositionally biased region" description="Polar residues" evidence="8">
    <location>
        <begin position="16"/>
        <end position="28"/>
    </location>
</feature>
<dbReference type="SUPFAM" id="SSF53623">
    <property type="entry name" value="MurD-like peptide ligases, catalytic domain"/>
    <property type="match status" value="1"/>
</dbReference>
<dbReference type="InterPro" id="IPR036565">
    <property type="entry name" value="Mur-like_cat_sf"/>
</dbReference>
<dbReference type="AlphaFoldDB" id="A0A9W8Y379"/>
<dbReference type="OrthoDB" id="5212574at2759"/>
<evidence type="ECO:0000259" key="9">
    <source>
        <dbReference type="Pfam" id="PF08245"/>
    </source>
</evidence>
<gene>
    <name evidence="10" type="primary">FOL3</name>
    <name evidence="10" type="ORF">N0V83_008923</name>
</gene>
<feature type="region of interest" description="Disordered" evidence="8">
    <location>
        <begin position="610"/>
        <end position="687"/>
    </location>
</feature>
<keyword evidence="6" id="KW-0460">Magnesium</keyword>
<keyword evidence="4" id="KW-0547">Nucleotide-binding</keyword>
<evidence type="ECO:0000256" key="7">
    <source>
        <dbReference type="SAM" id="Coils"/>
    </source>
</evidence>
<dbReference type="EC" id="6.3.2.12" evidence="10"/>
<dbReference type="GO" id="GO:0004326">
    <property type="term" value="F:tetrahydrofolylpolyglutamate synthase activity"/>
    <property type="evidence" value="ECO:0007669"/>
    <property type="project" value="InterPro"/>
</dbReference>
<evidence type="ECO:0000313" key="10">
    <source>
        <dbReference type="EMBL" id="KAJ4365303.1"/>
    </source>
</evidence>
<dbReference type="InterPro" id="IPR036615">
    <property type="entry name" value="Mur_ligase_C_dom_sf"/>
</dbReference>
<feature type="region of interest" description="Disordered" evidence="8">
    <location>
        <begin position="486"/>
        <end position="511"/>
    </location>
</feature>
<dbReference type="GO" id="GO:0005829">
    <property type="term" value="C:cytosol"/>
    <property type="evidence" value="ECO:0007669"/>
    <property type="project" value="TreeGrafter"/>
</dbReference>
<proteinExistence type="inferred from homology"/>
<keyword evidence="3" id="KW-0479">Metal-binding</keyword>
<protein>
    <submittedName>
        <fullName evidence="10">Folylpolyglutamate synthase</fullName>
        <ecNumber evidence="10">6.3.2.12</ecNumber>
    </submittedName>
</protein>
<feature type="compositionally biased region" description="Polar residues" evidence="8">
    <location>
        <begin position="564"/>
        <end position="580"/>
    </location>
</feature>
<evidence type="ECO:0000256" key="4">
    <source>
        <dbReference type="ARBA" id="ARBA00022741"/>
    </source>
</evidence>
<dbReference type="PANTHER" id="PTHR11136">
    <property type="entry name" value="FOLYLPOLYGLUTAMATE SYNTHASE-RELATED"/>
    <property type="match status" value="1"/>
</dbReference>
<feature type="region of interest" description="Disordered" evidence="8">
    <location>
        <begin position="551"/>
        <end position="584"/>
    </location>
</feature>
<keyword evidence="5" id="KW-0067">ATP-binding</keyword>
<dbReference type="EMBL" id="JAPEUY010000016">
    <property type="protein sequence ID" value="KAJ4365303.1"/>
    <property type="molecule type" value="Genomic_DNA"/>
</dbReference>
<name>A0A9W8Y379_9PLEO</name>
<evidence type="ECO:0000256" key="6">
    <source>
        <dbReference type="ARBA" id="ARBA00022842"/>
    </source>
</evidence>
<keyword evidence="11" id="KW-1185">Reference proteome</keyword>
<feature type="region of interest" description="Disordered" evidence="8">
    <location>
        <begin position="1"/>
        <end position="28"/>
    </location>
</feature>
<dbReference type="NCBIfam" id="TIGR01499">
    <property type="entry name" value="folC"/>
    <property type="match status" value="1"/>
</dbReference>
<feature type="domain" description="Mur ligase central" evidence="9">
    <location>
        <begin position="73"/>
        <end position="189"/>
    </location>
</feature>
<evidence type="ECO:0000256" key="5">
    <source>
        <dbReference type="ARBA" id="ARBA00022840"/>
    </source>
</evidence>